<evidence type="ECO:0000313" key="5">
    <source>
        <dbReference type="Proteomes" id="UP000243350"/>
    </source>
</evidence>
<protein>
    <submittedName>
        <fullName evidence="4">TetR/AcrR family transcriptional regulator</fullName>
    </submittedName>
</protein>
<reference evidence="4 5" key="1">
    <citation type="journal article" date="2016" name="Front. Microbiol.">
        <title>Comprehensive Phylogenetic Analysis of Bovine Non-aureus Staphylococci Species Based on Whole-Genome Sequencing.</title>
        <authorList>
            <person name="Naushad S."/>
            <person name="Barkema H.W."/>
            <person name="Luby C."/>
            <person name="Condas L.A."/>
            <person name="Nobrega D.B."/>
            <person name="Carson D.A."/>
            <person name="De Buck J."/>
        </authorList>
    </citation>
    <scope>NUCLEOTIDE SEQUENCE [LARGE SCALE GENOMIC DNA]</scope>
    <source>
        <strain evidence="4 5">SNUC 4143</strain>
    </source>
</reference>
<evidence type="ECO:0000313" key="4">
    <source>
        <dbReference type="EMBL" id="PTF15909.1"/>
    </source>
</evidence>
<dbReference type="InterPro" id="IPR039532">
    <property type="entry name" value="TetR_C_Firmicutes"/>
</dbReference>
<comment type="caution">
    <text evidence="4">The sequence shown here is derived from an EMBL/GenBank/DDBJ whole genome shotgun (WGS) entry which is preliminary data.</text>
</comment>
<dbReference type="GO" id="GO:0003677">
    <property type="term" value="F:DNA binding"/>
    <property type="evidence" value="ECO:0007669"/>
    <property type="project" value="UniProtKB-UniRule"/>
</dbReference>
<dbReference type="SUPFAM" id="SSF46689">
    <property type="entry name" value="Homeodomain-like"/>
    <property type="match status" value="1"/>
</dbReference>
<evidence type="ECO:0000259" key="3">
    <source>
        <dbReference type="PROSITE" id="PS50977"/>
    </source>
</evidence>
<dbReference type="PROSITE" id="PS50977">
    <property type="entry name" value="HTH_TETR_2"/>
    <property type="match status" value="1"/>
</dbReference>
<dbReference type="Proteomes" id="UP000243350">
    <property type="component" value="Unassembled WGS sequence"/>
</dbReference>
<proteinExistence type="predicted"/>
<dbReference type="InterPro" id="IPR050624">
    <property type="entry name" value="HTH-type_Tx_Regulator"/>
</dbReference>
<dbReference type="InterPro" id="IPR009057">
    <property type="entry name" value="Homeodomain-like_sf"/>
</dbReference>
<keyword evidence="1 2" id="KW-0238">DNA-binding</keyword>
<dbReference type="Gene3D" id="1.10.357.10">
    <property type="entry name" value="Tetracycline Repressor, domain 2"/>
    <property type="match status" value="1"/>
</dbReference>
<feature type="DNA-binding region" description="H-T-H motif" evidence="2">
    <location>
        <begin position="30"/>
        <end position="49"/>
    </location>
</feature>
<dbReference type="Pfam" id="PF14278">
    <property type="entry name" value="TetR_C_8"/>
    <property type="match status" value="1"/>
</dbReference>
<accession>A0A2K4DUJ3</accession>
<dbReference type="Pfam" id="PF00440">
    <property type="entry name" value="TetR_N"/>
    <property type="match status" value="1"/>
</dbReference>
<dbReference type="PANTHER" id="PTHR43479">
    <property type="entry name" value="ACREF/ENVCD OPERON REPRESSOR-RELATED"/>
    <property type="match status" value="1"/>
</dbReference>
<dbReference type="GeneID" id="48886931"/>
<evidence type="ECO:0000256" key="2">
    <source>
        <dbReference type="PROSITE-ProRule" id="PRU00335"/>
    </source>
</evidence>
<dbReference type="InterPro" id="IPR001647">
    <property type="entry name" value="HTH_TetR"/>
</dbReference>
<organism evidence="4 5">
    <name type="scientific">Staphylococcus devriesei</name>
    <dbReference type="NCBI Taxonomy" id="586733"/>
    <lineage>
        <taxon>Bacteria</taxon>
        <taxon>Bacillati</taxon>
        <taxon>Bacillota</taxon>
        <taxon>Bacilli</taxon>
        <taxon>Bacillales</taxon>
        <taxon>Staphylococcaceae</taxon>
        <taxon>Staphylococcus</taxon>
    </lineage>
</organism>
<sequence length="189" mass="22528">MPTANQKRMIKHIHETVFELLYDYHFDEITVQKICEVAEINRSTFYRYFQDKYDLLYSLTNFITQKITMTENNSEGITTSESFQEFIYYIGQNKKIFKHLLVSSRQVDVFRTLTNVSREMILNDTRQQDDPLSIKIQNSKHPEIIADFYSSGVIEVLRRWVENDYNYTVEEVFETLNDILETSLTCQND</sequence>
<dbReference type="EMBL" id="PYZH01000021">
    <property type="protein sequence ID" value="PTF15909.1"/>
    <property type="molecule type" value="Genomic_DNA"/>
</dbReference>
<name>A0A2K4DUJ3_9STAP</name>
<evidence type="ECO:0000256" key="1">
    <source>
        <dbReference type="ARBA" id="ARBA00023125"/>
    </source>
</evidence>
<dbReference type="AlphaFoldDB" id="A0A2K4DUJ3"/>
<gene>
    <name evidence="4" type="ORF">BUY48_04920</name>
</gene>
<feature type="domain" description="HTH tetR-type" evidence="3">
    <location>
        <begin position="7"/>
        <end position="67"/>
    </location>
</feature>
<dbReference type="PANTHER" id="PTHR43479:SF7">
    <property type="entry name" value="TETR-FAMILY TRANSCRIPTIONAL REGULATOR"/>
    <property type="match status" value="1"/>
</dbReference>
<dbReference type="RefSeq" id="WP_103165524.1">
    <property type="nucleotide sequence ID" value="NZ_JAHCOZ010000002.1"/>
</dbReference>